<dbReference type="SUPFAM" id="SSF52499">
    <property type="entry name" value="Isochorismatase-like hydrolases"/>
    <property type="match status" value="1"/>
</dbReference>
<accession>A0A2N9XWU0</accession>
<reference evidence="1 2" key="1">
    <citation type="journal article" date="2017" name="MBio">
        <title>Type VI secretion-mediated competition in the bee gut microbiome.</title>
        <authorList>
            <person name="Steele M.I."/>
            <person name="Kwong W.K."/>
            <person name="Powell J.E."/>
            <person name="Whiteley M."/>
            <person name="Moran N.A."/>
        </authorList>
    </citation>
    <scope>NUCLEOTIDE SEQUENCE [LARGE SCALE GENOMIC DNA]</scope>
    <source>
        <strain evidence="1 2">Occ4-2</strain>
    </source>
</reference>
<sequence length="59" mass="7257">MYRHLYLYTAVDAYNFNYKIVIYQHAVARFDPTGYYWVLKHFQNNLETGIIQLFRLVHK</sequence>
<evidence type="ECO:0000313" key="2">
    <source>
        <dbReference type="Proteomes" id="UP000231484"/>
    </source>
</evidence>
<protein>
    <submittedName>
        <fullName evidence="1">Uncharacterized protein</fullName>
    </submittedName>
</protein>
<gene>
    <name evidence="1" type="ORF">BHC48_00745</name>
</gene>
<comment type="caution">
    <text evidence="1">The sequence shown here is derived from an EMBL/GenBank/DDBJ whole genome shotgun (WGS) entry which is preliminary data.</text>
</comment>
<proteinExistence type="predicted"/>
<dbReference type="Proteomes" id="UP000231484">
    <property type="component" value="Unassembled WGS sequence"/>
</dbReference>
<dbReference type="EMBL" id="MEIQ01000002">
    <property type="protein sequence ID" value="PIT54245.1"/>
    <property type="molecule type" value="Genomic_DNA"/>
</dbReference>
<name>A0A2N9XWU0_9NEIS</name>
<dbReference type="InterPro" id="IPR036380">
    <property type="entry name" value="Isochorismatase-like_sf"/>
</dbReference>
<evidence type="ECO:0000313" key="1">
    <source>
        <dbReference type="EMBL" id="PIT54245.1"/>
    </source>
</evidence>
<dbReference type="AlphaFoldDB" id="A0A2N9XWU0"/>
<organism evidence="1 2">
    <name type="scientific">Snodgrassella alvi</name>
    <dbReference type="NCBI Taxonomy" id="1196083"/>
    <lineage>
        <taxon>Bacteria</taxon>
        <taxon>Pseudomonadati</taxon>
        <taxon>Pseudomonadota</taxon>
        <taxon>Betaproteobacteria</taxon>
        <taxon>Neisseriales</taxon>
        <taxon>Neisseriaceae</taxon>
        <taxon>Snodgrassella</taxon>
    </lineage>
</organism>